<keyword evidence="2" id="KW-0812">Transmembrane</keyword>
<evidence type="ECO:0000259" key="3">
    <source>
        <dbReference type="SMART" id="SM00460"/>
    </source>
</evidence>
<proteinExistence type="predicted"/>
<comment type="caution">
    <text evidence="4">The sequence shown here is derived from an EMBL/GenBank/DDBJ whole genome shotgun (WGS) entry which is preliminary data.</text>
</comment>
<feature type="transmembrane region" description="Helical" evidence="2">
    <location>
        <begin position="12"/>
        <end position="27"/>
    </location>
</feature>
<dbReference type="Proteomes" id="UP000005496">
    <property type="component" value="Unassembled WGS sequence"/>
</dbReference>
<feature type="transmembrane region" description="Helical" evidence="2">
    <location>
        <begin position="577"/>
        <end position="597"/>
    </location>
</feature>
<accession>D6SK60</accession>
<reference evidence="4" key="1">
    <citation type="submission" date="2010-05" db="EMBL/GenBank/DDBJ databases">
        <title>The draft genome of Desulfonatronospira thiodismutans ASO3-1.</title>
        <authorList>
            <consortium name="US DOE Joint Genome Institute (JGI-PGF)"/>
            <person name="Lucas S."/>
            <person name="Copeland A."/>
            <person name="Lapidus A."/>
            <person name="Cheng J.-F."/>
            <person name="Bruce D."/>
            <person name="Goodwin L."/>
            <person name="Pitluck S."/>
            <person name="Chertkov O."/>
            <person name="Brettin T."/>
            <person name="Detter J.C."/>
            <person name="Han C."/>
            <person name="Land M.L."/>
            <person name="Hauser L."/>
            <person name="Kyrpides N."/>
            <person name="Mikhailova N."/>
            <person name="Muyzer G."/>
            <person name="Woyke T."/>
        </authorList>
    </citation>
    <scope>NUCLEOTIDE SEQUENCE [LARGE SCALE GENOMIC DNA]</scope>
    <source>
        <strain evidence="4">ASO3-1</strain>
    </source>
</reference>
<feature type="domain" description="Transglutaminase-like" evidence="3">
    <location>
        <begin position="418"/>
        <end position="489"/>
    </location>
</feature>
<keyword evidence="2" id="KW-0472">Membrane</keyword>
<dbReference type="Pfam" id="PF11992">
    <property type="entry name" value="TgpA_N"/>
    <property type="match status" value="1"/>
</dbReference>
<keyword evidence="2" id="KW-1133">Transmembrane helix</keyword>
<dbReference type="PANTHER" id="PTHR42736">
    <property type="entry name" value="PROTEIN-GLUTAMINE GAMMA-GLUTAMYLTRANSFERASE"/>
    <property type="match status" value="1"/>
</dbReference>
<evidence type="ECO:0000313" key="5">
    <source>
        <dbReference type="Proteomes" id="UP000005496"/>
    </source>
</evidence>
<dbReference type="OrthoDB" id="9804872at2"/>
<dbReference type="InterPro" id="IPR038765">
    <property type="entry name" value="Papain-like_cys_pep_sf"/>
</dbReference>
<evidence type="ECO:0000313" key="4">
    <source>
        <dbReference type="EMBL" id="EFI36263.1"/>
    </source>
</evidence>
<dbReference type="InterPro" id="IPR052901">
    <property type="entry name" value="Bact_TGase-like"/>
</dbReference>
<sequence>MSSEHTGFRLRLLSPLLGISAGSYVVLSLNTILAPWVALFWTVSCVLAFAAYYRGRKEVFSYRFRLITVLLLVCLAVAAHWPQGWQYVLAQALVVMLGIKLMELRTQRDAFQFCGLGVLGLAAASLVRFDLGFGGLILLFFFLGLVLILWQHVLDHTPDRAYRDSPGWGFASGLVVFALFLTVLTIILGLVVFFAFPRNISPALNLGEGMQTHLTGFSQEMSPGSVSEIVASNRIAFRAVIEDPVDPSRLYWRGAVLWETDGEKWTRGTPHDFQTNPVTASSLDHGLIRQSITLNPGTTEHLFGLYFPQRVLDVSPVNYNRDGTIKKDEPVETAIRYRVLSRAGDSGPLTTRESKSALAVPEDLDQEVVSLGKMFQDRDQDVWETAQEIMFYFGTQGFEYSLSAPEEFEQGQSLKDFLLRTRTGYCELYASAAAVLMRINDIPARVVVGFWGGEFNPVGEYWVVRDSMAHAWVEAWFQGRGWVLLDPTRMLEHTGMEEPGDDAAAAREEDGPQQVMSPGPATLDWLRWQWTNAIIDLTLARQVRMWRSVSSGIQDTWSGLSLPDLPRSWSRPDNGKLLLAAAAAIAGLALLLLRIYYPAGDQAKRLRQKAWKRLARKTPGRHHLQRPGSEQQVWRWWEENRPDMAAELKSLYHAQRYGPSPDLEKDRRLKTLLAGRLPCAYKQKKGYGTKSITP</sequence>
<dbReference type="SUPFAM" id="SSF54001">
    <property type="entry name" value="Cysteine proteinases"/>
    <property type="match status" value="1"/>
</dbReference>
<feature type="transmembrane region" description="Helical" evidence="2">
    <location>
        <begin position="64"/>
        <end position="81"/>
    </location>
</feature>
<dbReference type="eggNOG" id="COG1305">
    <property type="taxonomic scope" value="Bacteria"/>
</dbReference>
<evidence type="ECO:0000256" key="2">
    <source>
        <dbReference type="SAM" id="Phobius"/>
    </source>
</evidence>
<dbReference type="Gene3D" id="3.10.620.30">
    <property type="match status" value="1"/>
</dbReference>
<feature type="transmembrane region" description="Helical" evidence="2">
    <location>
        <begin position="110"/>
        <end position="127"/>
    </location>
</feature>
<dbReference type="InterPro" id="IPR002931">
    <property type="entry name" value="Transglutaminase-like"/>
</dbReference>
<dbReference type="SMART" id="SM00460">
    <property type="entry name" value="TGc"/>
    <property type="match status" value="1"/>
</dbReference>
<dbReference type="RefSeq" id="WP_008869382.1">
    <property type="nucleotide sequence ID" value="NZ_ACJN02000001.1"/>
</dbReference>
<feature type="transmembrane region" description="Helical" evidence="2">
    <location>
        <begin position="33"/>
        <end position="52"/>
    </location>
</feature>
<feature type="transmembrane region" description="Helical" evidence="2">
    <location>
        <begin position="133"/>
        <end position="150"/>
    </location>
</feature>
<name>D6SK60_9BACT</name>
<organism evidence="4 5">
    <name type="scientific">Desulfonatronospira thiodismutans ASO3-1</name>
    <dbReference type="NCBI Taxonomy" id="555779"/>
    <lineage>
        <taxon>Bacteria</taxon>
        <taxon>Pseudomonadati</taxon>
        <taxon>Thermodesulfobacteriota</taxon>
        <taxon>Desulfovibrionia</taxon>
        <taxon>Desulfovibrionales</taxon>
        <taxon>Desulfonatronovibrionaceae</taxon>
        <taxon>Desulfonatronospira</taxon>
    </lineage>
</organism>
<feature type="transmembrane region" description="Helical" evidence="2">
    <location>
        <begin position="170"/>
        <end position="196"/>
    </location>
</feature>
<dbReference type="AlphaFoldDB" id="D6SK60"/>
<dbReference type="Pfam" id="PF01841">
    <property type="entry name" value="Transglut_core"/>
    <property type="match status" value="1"/>
</dbReference>
<protein>
    <submittedName>
        <fullName evidence="4">Transglutaminase domain protein</fullName>
    </submittedName>
</protein>
<dbReference type="PANTHER" id="PTHR42736:SF1">
    <property type="entry name" value="PROTEIN-GLUTAMINE GAMMA-GLUTAMYLTRANSFERASE"/>
    <property type="match status" value="1"/>
</dbReference>
<gene>
    <name evidence="4" type="ORF">Dthio_PD3726</name>
</gene>
<dbReference type="EMBL" id="ACJN02000001">
    <property type="protein sequence ID" value="EFI36263.1"/>
    <property type="molecule type" value="Genomic_DNA"/>
</dbReference>
<keyword evidence="5" id="KW-1185">Reference proteome</keyword>
<dbReference type="InterPro" id="IPR021878">
    <property type="entry name" value="TgpA_N"/>
</dbReference>
<evidence type="ECO:0000256" key="1">
    <source>
        <dbReference type="SAM" id="MobiDB-lite"/>
    </source>
</evidence>
<feature type="region of interest" description="Disordered" evidence="1">
    <location>
        <begin position="495"/>
        <end position="515"/>
    </location>
</feature>